<evidence type="ECO:0000313" key="3">
    <source>
        <dbReference type="Proteomes" id="UP000321424"/>
    </source>
</evidence>
<organism evidence="2 3">
    <name type="scientific">Nocardia ninae NBRC 108245</name>
    <dbReference type="NCBI Taxonomy" id="1210091"/>
    <lineage>
        <taxon>Bacteria</taxon>
        <taxon>Bacillati</taxon>
        <taxon>Actinomycetota</taxon>
        <taxon>Actinomycetes</taxon>
        <taxon>Mycobacteriales</taxon>
        <taxon>Nocardiaceae</taxon>
        <taxon>Nocardia</taxon>
    </lineage>
</organism>
<keyword evidence="3" id="KW-1185">Reference proteome</keyword>
<dbReference type="SUPFAM" id="SSF52540">
    <property type="entry name" value="P-loop containing nucleoside triphosphate hydrolases"/>
    <property type="match status" value="1"/>
</dbReference>
<dbReference type="Gene3D" id="3.40.50.300">
    <property type="entry name" value="P-loop containing nucleotide triphosphate hydrolases"/>
    <property type="match status" value="1"/>
</dbReference>
<dbReference type="EMBL" id="BJXA01000160">
    <property type="protein sequence ID" value="GEM44315.1"/>
    <property type="molecule type" value="Genomic_DNA"/>
</dbReference>
<feature type="region of interest" description="Disordered" evidence="1">
    <location>
        <begin position="81"/>
        <end position="104"/>
    </location>
</feature>
<gene>
    <name evidence="2" type="ORF">NN4_88340</name>
</gene>
<evidence type="ECO:0000313" key="2">
    <source>
        <dbReference type="EMBL" id="GEM44315.1"/>
    </source>
</evidence>
<sequence length="426" mass="47102">MTSDNRPIALPIRLRPNPGETAESFVVRLALANHLKPSYLRRHITPGRQGMGPIDPDKLALVSGRTTPVVLRIFPELDARRQPPRRPGIVAEHRKRKQHNDEAKRQRYAAIRRDALAGMSARAIERKHNVGWRTVHAALESPKPAARKKYPARERPGLHGLIPHIDALLTATPTIPVREIWERLLDDHHAAITYESVRNYVTGRRGPAPRPPLPVTGHTVTMEDMPSLSSPIAALDVPGEIAPGQVILLNGVSSSGKSSIARQLLIDLDRPFFHMGVDMIGAMRSETRTHELDAAALAEILRRTRAGFHRAVAAMALAGNDIVMDHVLSEPWRLRDCLSVMTGIDVVFVGVHCSIDELQRREQQRGDRPVGTAASQIEPVHAHGIYDLTIDTGADTIEDCSVQIKAFLDQGPSHRAFDHLRATSKP</sequence>
<name>A0A511MUP1_9NOCA</name>
<dbReference type="InterPro" id="IPR027417">
    <property type="entry name" value="P-loop_NTPase"/>
</dbReference>
<comment type="caution">
    <text evidence="2">The sequence shown here is derived from an EMBL/GenBank/DDBJ whole genome shotgun (WGS) entry which is preliminary data.</text>
</comment>
<evidence type="ECO:0000256" key="1">
    <source>
        <dbReference type="SAM" id="MobiDB-lite"/>
    </source>
</evidence>
<dbReference type="AlphaFoldDB" id="A0A511MUP1"/>
<dbReference type="Proteomes" id="UP000321424">
    <property type="component" value="Unassembled WGS sequence"/>
</dbReference>
<evidence type="ECO:0008006" key="4">
    <source>
        <dbReference type="Google" id="ProtNLM"/>
    </source>
</evidence>
<dbReference type="Pfam" id="PF07931">
    <property type="entry name" value="CPT"/>
    <property type="match status" value="1"/>
</dbReference>
<dbReference type="RefSeq" id="WP_222595282.1">
    <property type="nucleotide sequence ID" value="NZ_BJXA01000160.1"/>
</dbReference>
<protein>
    <recommendedName>
        <fullName evidence="4">Chloramphenicol phosphotransferase</fullName>
    </recommendedName>
</protein>
<accession>A0A511MUP1</accession>
<proteinExistence type="predicted"/>
<reference evidence="2 3" key="1">
    <citation type="submission" date="2019-07" db="EMBL/GenBank/DDBJ databases">
        <title>Whole genome shotgun sequence of Nocardia ninae NBRC 108245.</title>
        <authorList>
            <person name="Hosoyama A."/>
            <person name="Uohara A."/>
            <person name="Ohji S."/>
            <person name="Ichikawa N."/>
        </authorList>
    </citation>
    <scope>NUCLEOTIDE SEQUENCE [LARGE SCALE GENOMIC DNA]</scope>
    <source>
        <strain evidence="2 3">NBRC 108245</strain>
    </source>
</reference>